<sequence>MSHQTPKPNELADEWAAAELGGDTASLKGIMADDFVAVGPRGFVLTKEQWISRHEAGNLKYGSFGLDEAEVRIYEDAAIMVCRQTAAGVYEDENGRYDIDESFRATLIFVKQDGSWRLAGLQLSPILGRP</sequence>
<name>A0A6G8QA82_9ACTN</name>
<dbReference type="EMBL" id="CP045119">
    <property type="protein sequence ID" value="QIN83332.1"/>
    <property type="molecule type" value="Genomic_DNA"/>
</dbReference>
<keyword evidence="3" id="KW-1185">Reference proteome</keyword>
<dbReference type="RefSeq" id="WP_166176514.1">
    <property type="nucleotide sequence ID" value="NZ_CP045119.1"/>
</dbReference>
<dbReference type="InterPro" id="IPR027843">
    <property type="entry name" value="DUF4440"/>
</dbReference>
<evidence type="ECO:0000313" key="2">
    <source>
        <dbReference type="EMBL" id="QIN83332.1"/>
    </source>
</evidence>
<dbReference type="SUPFAM" id="SSF54427">
    <property type="entry name" value="NTF2-like"/>
    <property type="match status" value="1"/>
</dbReference>
<accession>A0A6G8QA82</accession>
<reference evidence="2 3" key="1">
    <citation type="submission" date="2019-10" db="EMBL/GenBank/DDBJ databases">
        <title>Rubrobacter sp nov SCSIO 52090 isolated from a deep-sea sediment in the South China Sea.</title>
        <authorList>
            <person name="Chen R.W."/>
        </authorList>
    </citation>
    <scope>NUCLEOTIDE SEQUENCE [LARGE SCALE GENOMIC DNA]</scope>
    <source>
        <strain evidence="2 3">SCSIO 52909</strain>
    </source>
</reference>
<dbReference type="InterPro" id="IPR032710">
    <property type="entry name" value="NTF2-like_dom_sf"/>
</dbReference>
<dbReference type="KEGG" id="rub:GBA63_12310"/>
<dbReference type="Proteomes" id="UP000501452">
    <property type="component" value="Chromosome"/>
</dbReference>
<gene>
    <name evidence="2" type="ORF">GBA63_12310</name>
</gene>
<dbReference type="AlphaFoldDB" id="A0A6G8QA82"/>
<proteinExistence type="predicted"/>
<dbReference type="Pfam" id="PF14534">
    <property type="entry name" value="DUF4440"/>
    <property type="match status" value="1"/>
</dbReference>
<dbReference type="Gene3D" id="3.10.450.50">
    <property type="match status" value="1"/>
</dbReference>
<feature type="domain" description="DUF4440" evidence="1">
    <location>
        <begin position="11"/>
        <end position="118"/>
    </location>
</feature>
<organism evidence="2 3">
    <name type="scientific">Rubrobacter tropicus</name>
    <dbReference type="NCBI Taxonomy" id="2653851"/>
    <lineage>
        <taxon>Bacteria</taxon>
        <taxon>Bacillati</taxon>
        <taxon>Actinomycetota</taxon>
        <taxon>Rubrobacteria</taxon>
        <taxon>Rubrobacterales</taxon>
        <taxon>Rubrobacteraceae</taxon>
        <taxon>Rubrobacter</taxon>
    </lineage>
</organism>
<protein>
    <submittedName>
        <fullName evidence="2">DUF4440 domain-containing protein</fullName>
    </submittedName>
</protein>
<evidence type="ECO:0000259" key="1">
    <source>
        <dbReference type="Pfam" id="PF14534"/>
    </source>
</evidence>
<evidence type="ECO:0000313" key="3">
    <source>
        <dbReference type="Proteomes" id="UP000501452"/>
    </source>
</evidence>